<evidence type="ECO:0000313" key="3">
    <source>
        <dbReference type="EMBL" id="KAL1251719.1"/>
    </source>
</evidence>
<evidence type="ECO:0000313" key="4">
    <source>
        <dbReference type="Proteomes" id="UP001558613"/>
    </source>
</evidence>
<dbReference type="Proteomes" id="UP001558613">
    <property type="component" value="Unassembled WGS sequence"/>
</dbReference>
<name>A0ABR3LFP1_9TELE</name>
<keyword evidence="2" id="KW-1133">Transmembrane helix</keyword>
<comment type="caution">
    <text evidence="3">The sequence shown here is derived from an EMBL/GenBank/DDBJ whole genome shotgun (WGS) entry which is preliminary data.</text>
</comment>
<keyword evidence="4" id="KW-1185">Reference proteome</keyword>
<evidence type="ECO:0000256" key="1">
    <source>
        <dbReference type="SAM" id="MobiDB-lite"/>
    </source>
</evidence>
<dbReference type="EMBL" id="JAYMGO010000022">
    <property type="protein sequence ID" value="KAL1251719.1"/>
    <property type="molecule type" value="Genomic_DNA"/>
</dbReference>
<keyword evidence="2" id="KW-0812">Transmembrane</keyword>
<feature type="region of interest" description="Disordered" evidence="1">
    <location>
        <begin position="59"/>
        <end position="85"/>
    </location>
</feature>
<accession>A0ABR3LFP1</accession>
<organism evidence="3 4">
    <name type="scientific">Cirrhinus molitorella</name>
    <name type="common">mud carp</name>
    <dbReference type="NCBI Taxonomy" id="172907"/>
    <lineage>
        <taxon>Eukaryota</taxon>
        <taxon>Metazoa</taxon>
        <taxon>Chordata</taxon>
        <taxon>Craniata</taxon>
        <taxon>Vertebrata</taxon>
        <taxon>Euteleostomi</taxon>
        <taxon>Actinopterygii</taxon>
        <taxon>Neopterygii</taxon>
        <taxon>Teleostei</taxon>
        <taxon>Ostariophysi</taxon>
        <taxon>Cypriniformes</taxon>
        <taxon>Cyprinidae</taxon>
        <taxon>Labeoninae</taxon>
        <taxon>Labeonini</taxon>
        <taxon>Cirrhinus</taxon>
    </lineage>
</organism>
<feature type="transmembrane region" description="Helical" evidence="2">
    <location>
        <begin position="23"/>
        <end position="47"/>
    </location>
</feature>
<sequence>MTRRLEISKQCHTCLVPPDSVSLIVLISGAAAGSLLIVAAVGIFCICRKFWTKGNERTNSALSKSASQKKKSMDEHMYENFASKG</sequence>
<evidence type="ECO:0000256" key="2">
    <source>
        <dbReference type="SAM" id="Phobius"/>
    </source>
</evidence>
<proteinExistence type="predicted"/>
<reference evidence="3 4" key="1">
    <citation type="submission" date="2023-09" db="EMBL/GenBank/DDBJ databases">
        <authorList>
            <person name="Wang M."/>
        </authorList>
    </citation>
    <scope>NUCLEOTIDE SEQUENCE [LARGE SCALE GENOMIC DNA]</scope>
    <source>
        <strain evidence="3">GT-2023</strain>
        <tissue evidence="3">Liver</tissue>
    </source>
</reference>
<keyword evidence="2" id="KW-0472">Membrane</keyword>
<gene>
    <name evidence="3" type="ORF">QQF64_019515</name>
</gene>
<protein>
    <submittedName>
        <fullName evidence="3">Uncharacterized protein</fullName>
    </submittedName>
</protein>